<name>A0A1M5SYM8_9FIRM</name>
<feature type="transmembrane region" description="Helical" evidence="8">
    <location>
        <begin position="160"/>
        <end position="181"/>
    </location>
</feature>
<dbReference type="GO" id="GO:0005886">
    <property type="term" value="C:plasma membrane"/>
    <property type="evidence" value="ECO:0007669"/>
    <property type="project" value="UniProtKB-SubCell"/>
</dbReference>
<dbReference type="GO" id="GO:0005385">
    <property type="term" value="F:zinc ion transmembrane transporter activity"/>
    <property type="evidence" value="ECO:0007669"/>
    <property type="project" value="TreeGrafter"/>
</dbReference>
<dbReference type="Proteomes" id="UP000184389">
    <property type="component" value="Unassembled WGS sequence"/>
</dbReference>
<feature type="transmembrane region" description="Helical" evidence="8">
    <location>
        <begin position="127"/>
        <end position="148"/>
    </location>
</feature>
<feature type="transmembrane region" description="Helical" evidence="8">
    <location>
        <begin position="95"/>
        <end position="112"/>
    </location>
</feature>
<dbReference type="PANTHER" id="PTHR11040:SF211">
    <property type="entry name" value="ZINC TRANSPORTER ZIP11"/>
    <property type="match status" value="1"/>
</dbReference>
<keyword evidence="6 8" id="KW-1133">Transmembrane helix</keyword>
<evidence type="ECO:0000256" key="8">
    <source>
        <dbReference type="SAM" id="Phobius"/>
    </source>
</evidence>
<organism evidence="9 10">
    <name type="scientific">Sporanaerobacter acetigenes DSM 13106</name>
    <dbReference type="NCBI Taxonomy" id="1123281"/>
    <lineage>
        <taxon>Bacteria</taxon>
        <taxon>Bacillati</taxon>
        <taxon>Bacillota</taxon>
        <taxon>Tissierellia</taxon>
        <taxon>Tissierellales</taxon>
        <taxon>Sporanaerobacteraceae</taxon>
        <taxon>Sporanaerobacter</taxon>
    </lineage>
</organism>
<dbReference type="AlphaFoldDB" id="A0A1M5SYM8"/>
<keyword evidence="7 8" id="KW-0472">Membrane</keyword>
<evidence type="ECO:0000256" key="4">
    <source>
        <dbReference type="ARBA" id="ARBA00022692"/>
    </source>
</evidence>
<evidence type="ECO:0000256" key="1">
    <source>
        <dbReference type="ARBA" id="ARBA00004651"/>
    </source>
</evidence>
<evidence type="ECO:0000256" key="2">
    <source>
        <dbReference type="ARBA" id="ARBA00006939"/>
    </source>
</evidence>
<keyword evidence="3" id="KW-1003">Cell membrane</keyword>
<evidence type="ECO:0000256" key="6">
    <source>
        <dbReference type="ARBA" id="ARBA00022989"/>
    </source>
</evidence>
<keyword evidence="5" id="KW-0862">Zinc</keyword>
<proteinExistence type="inferred from homology"/>
<feature type="transmembrane region" description="Helical" evidence="8">
    <location>
        <begin position="6"/>
        <end position="29"/>
    </location>
</feature>
<dbReference type="RefSeq" id="WP_072742771.1">
    <property type="nucleotide sequence ID" value="NZ_FQXR01000002.1"/>
</dbReference>
<evidence type="ECO:0000313" key="10">
    <source>
        <dbReference type="Proteomes" id="UP000184389"/>
    </source>
</evidence>
<sequence length="237" mass="25259">MKSIFDISIIGFLVGMVGTGLGGICAMFIRDAQDKFLSILLGITGGFMLSIVNFELLPQSYILGGIWNEILGILLGMFLIIFAEEKIPENKYDPLMKSSLILAISIGIHNLPEGLAIGSSFMAESNIGYILSLAMFIHNLPEGLTLAIPLKLSKVPNLKILLITILAGLPTGIGAFIGAYLGNISNIFVSLCLSFAGGAMLYIICSELIPNAKALHSGRTSTIGIILGFILGLFFAF</sequence>
<dbReference type="EMBL" id="FQXR01000002">
    <property type="protein sequence ID" value="SHH43575.1"/>
    <property type="molecule type" value="Genomic_DNA"/>
</dbReference>
<evidence type="ECO:0000256" key="3">
    <source>
        <dbReference type="ARBA" id="ARBA00022475"/>
    </source>
</evidence>
<gene>
    <name evidence="9" type="ORF">SAMN02745180_00323</name>
</gene>
<keyword evidence="4 8" id="KW-0812">Transmembrane</keyword>
<feature type="transmembrane region" description="Helical" evidence="8">
    <location>
        <begin position="217"/>
        <end position="236"/>
    </location>
</feature>
<evidence type="ECO:0000256" key="5">
    <source>
        <dbReference type="ARBA" id="ARBA00022833"/>
    </source>
</evidence>
<dbReference type="Pfam" id="PF02535">
    <property type="entry name" value="Zip"/>
    <property type="match status" value="1"/>
</dbReference>
<dbReference type="OrthoDB" id="9787346at2"/>
<evidence type="ECO:0000256" key="7">
    <source>
        <dbReference type="ARBA" id="ARBA00023136"/>
    </source>
</evidence>
<accession>A0A1M5SYM8</accession>
<keyword evidence="10" id="KW-1185">Reference proteome</keyword>
<reference evidence="9 10" key="1">
    <citation type="submission" date="2016-11" db="EMBL/GenBank/DDBJ databases">
        <authorList>
            <person name="Jaros S."/>
            <person name="Januszkiewicz K."/>
            <person name="Wedrychowicz H."/>
        </authorList>
    </citation>
    <scope>NUCLEOTIDE SEQUENCE [LARGE SCALE GENOMIC DNA]</scope>
    <source>
        <strain evidence="9 10">DSM 13106</strain>
    </source>
</reference>
<feature type="transmembrane region" description="Helical" evidence="8">
    <location>
        <begin position="187"/>
        <end position="205"/>
    </location>
</feature>
<protein>
    <submittedName>
        <fullName evidence="9">Zinc transporter, ZIP family</fullName>
    </submittedName>
</protein>
<evidence type="ECO:0000313" key="9">
    <source>
        <dbReference type="EMBL" id="SHH43575.1"/>
    </source>
</evidence>
<comment type="subcellular location">
    <subcellularLocation>
        <location evidence="1">Cell membrane</location>
        <topology evidence="1">Multi-pass membrane protein</topology>
    </subcellularLocation>
</comment>
<dbReference type="PANTHER" id="PTHR11040">
    <property type="entry name" value="ZINC/IRON TRANSPORTER"/>
    <property type="match status" value="1"/>
</dbReference>
<feature type="transmembrane region" description="Helical" evidence="8">
    <location>
        <begin position="60"/>
        <end position="83"/>
    </location>
</feature>
<feature type="transmembrane region" description="Helical" evidence="8">
    <location>
        <begin position="36"/>
        <end position="54"/>
    </location>
</feature>
<comment type="similarity">
    <text evidence="2">Belongs to the ZIP transporter (TC 2.A.5) family.</text>
</comment>
<dbReference type="InterPro" id="IPR003689">
    <property type="entry name" value="ZIP"/>
</dbReference>
<dbReference type="STRING" id="1123281.SAMN02745180_00323"/>